<sequence length="774" mass="81740">MSSTVDNRPTQSDPAAQSAGAPTPGPPTPATEHQEPAVEHKPTMGEKITGKFQELVGKTTNNESKALDGQTKTKGQVVSPSTDMDTAPTAGSNPSRPSIPALASAPSTQCHSPTEGYEYKHEHEHDLGQSHRADGSKHAGAHPRDSPHHTTTQPLDPRGDGNTNAHADLQSQAVAHKDKHSIHSADIPPPRSDSEIAAYPDYPIQGADIPLPPSHTNSFAPGVLTPLTPLSPAARGDETKSRSTTGYMAHGGMPTLHSTHVKHLAETHQAPEAGDAGSGSYTGLGRTSDTDADTGREEGEHTVHLLDKASRDKAHHNYSQVPEDRPQQQPIPHTISAHDPVEQKIMAPHEGTRSPPGYLSGDYFGLGAASVPGQDQPESHLSKGDKSDDGHTTTLEGPTEAEADFIPDSSADNQAHIHAQLRFQAQARTQEHKEPRLTPMYDPENPTKVLGFSIDMPPIECSMPPPMPDYLTNIWGHSTTSGLSNPGTGTGASASMPYTAQGDHSPLPTVGTLPDPGHDVYYGFGQGHDGGEKAGIIGIGGTMDRTGIASSPIGPITHTTRGAHHVHDCGASNEGSRPEEQEQQHGQKDEKKEQEGIKSHIPGTDEHKPKHTSEADSAAPNAPGEINPGLGPAAGGQAVTAGTDVGSSQGGVADRSFFPPGSSDVHERKPTFTAHDDADKEKLEHDHKHDDGHEHSLSQPAFTSHDITSTSTSAPTSTSTSGRHDEAGTDQHDKLQAKAKKPIAEKIAELVPGTSAHKEKKEEKALMDDAEKDV</sequence>
<feature type="region of interest" description="Disordered" evidence="1">
    <location>
        <begin position="347"/>
        <end position="397"/>
    </location>
</feature>
<accession>A0A1B9GVE5</accession>
<feature type="compositionally biased region" description="Basic and acidic residues" evidence="1">
    <location>
        <begin position="32"/>
        <end position="44"/>
    </location>
</feature>
<feature type="compositionally biased region" description="Basic and acidic residues" evidence="1">
    <location>
        <begin position="722"/>
        <end position="748"/>
    </location>
</feature>
<reference evidence="3" key="2">
    <citation type="submission" date="2013-12" db="EMBL/GenBank/DDBJ databases">
        <title>Evolution of pathogenesis and genome organization in the Tremellales.</title>
        <authorList>
            <person name="Cuomo C."/>
            <person name="Litvintseva A."/>
            <person name="Heitman J."/>
            <person name="Chen Y."/>
            <person name="Sun S."/>
            <person name="Springer D."/>
            <person name="Dromer F."/>
            <person name="Young S."/>
            <person name="Zeng Q."/>
            <person name="Chapman S."/>
            <person name="Gujja S."/>
            <person name="Saif S."/>
            <person name="Birren B."/>
        </authorList>
    </citation>
    <scope>NUCLEOTIDE SEQUENCE [LARGE SCALE GENOMIC DNA]</scope>
    <source>
        <strain evidence="3">BCC8398</strain>
    </source>
</reference>
<feature type="region of interest" description="Disordered" evidence="1">
    <location>
        <begin position="271"/>
        <end position="334"/>
    </location>
</feature>
<feature type="compositionally biased region" description="Polar residues" evidence="1">
    <location>
        <begin position="697"/>
        <end position="707"/>
    </location>
</feature>
<feature type="compositionally biased region" description="Polar residues" evidence="1">
    <location>
        <begin position="58"/>
        <end position="96"/>
    </location>
</feature>
<dbReference type="AlphaFoldDB" id="A0A1B9GVE5"/>
<reference evidence="2 3" key="1">
    <citation type="submission" date="2013-07" db="EMBL/GenBank/DDBJ databases">
        <title>The Genome Sequence of Cryptococcus heveanensis BCC8398.</title>
        <authorList>
            <consortium name="The Broad Institute Genome Sequencing Platform"/>
            <person name="Cuomo C."/>
            <person name="Litvintseva A."/>
            <person name="Chen Y."/>
            <person name="Heitman J."/>
            <person name="Sun S."/>
            <person name="Springer D."/>
            <person name="Dromer F."/>
            <person name="Young S.K."/>
            <person name="Zeng Q."/>
            <person name="Gargeya S."/>
            <person name="Fitzgerald M."/>
            <person name="Abouelleil A."/>
            <person name="Alvarado L."/>
            <person name="Berlin A.M."/>
            <person name="Chapman S.B."/>
            <person name="Dewar J."/>
            <person name="Goldberg J."/>
            <person name="Griggs A."/>
            <person name="Gujja S."/>
            <person name="Hansen M."/>
            <person name="Howarth C."/>
            <person name="Imamovic A."/>
            <person name="Larimer J."/>
            <person name="McCowan C."/>
            <person name="Murphy C."/>
            <person name="Pearson M."/>
            <person name="Priest M."/>
            <person name="Roberts A."/>
            <person name="Saif S."/>
            <person name="Shea T."/>
            <person name="Sykes S."/>
            <person name="Wortman J."/>
            <person name="Nusbaum C."/>
            <person name="Birren B."/>
        </authorList>
    </citation>
    <scope>NUCLEOTIDE SEQUENCE [LARGE SCALE GENOMIC DNA]</scope>
    <source>
        <strain evidence="2 3">BCC8398</strain>
    </source>
</reference>
<name>A0A1B9GVE5_9TREE</name>
<feature type="compositionally biased region" description="Basic and acidic residues" evidence="1">
    <location>
        <begin position="377"/>
        <end position="391"/>
    </location>
</feature>
<feature type="region of interest" description="Disordered" evidence="1">
    <location>
        <begin position="551"/>
        <end position="774"/>
    </location>
</feature>
<feature type="compositionally biased region" description="Low complexity" evidence="1">
    <location>
        <begin position="708"/>
        <end position="721"/>
    </location>
</feature>
<feature type="compositionally biased region" description="Basic and acidic residues" evidence="1">
    <location>
        <begin position="293"/>
        <end position="312"/>
    </location>
</feature>
<organism evidence="2 3">
    <name type="scientific">Kwoniella heveanensis BCC8398</name>
    <dbReference type="NCBI Taxonomy" id="1296120"/>
    <lineage>
        <taxon>Eukaryota</taxon>
        <taxon>Fungi</taxon>
        <taxon>Dikarya</taxon>
        <taxon>Basidiomycota</taxon>
        <taxon>Agaricomycotina</taxon>
        <taxon>Tremellomycetes</taxon>
        <taxon>Tremellales</taxon>
        <taxon>Cryptococcaceae</taxon>
        <taxon>Kwoniella</taxon>
    </lineage>
</organism>
<evidence type="ECO:0000256" key="1">
    <source>
        <dbReference type="SAM" id="MobiDB-lite"/>
    </source>
</evidence>
<feature type="compositionally biased region" description="Basic and acidic residues" evidence="1">
    <location>
        <begin position="756"/>
        <end position="774"/>
    </location>
</feature>
<evidence type="ECO:0000313" key="2">
    <source>
        <dbReference type="EMBL" id="OCF35007.1"/>
    </source>
</evidence>
<feature type="compositionally biased region" description="Polar residues" evidence="1">
    <location>
        <begin position="161"/>
        <end position="173"/>
    </location>
</feature>
<proteinExistence type="predicted"/>
<feature type="compositionally biased region" description="Basic and acidic residues" evidence="1">
    <location>
        <begin position="576"/>
        <end position="614"/>
    </location>
</feature>
<dbReference type="Proteomes" id="UP000092666">
    <property type="component" value="Unassembled WGS sequence"/>
</dbReference>
<keyword evidence="3" id="KW-1185">Reference proteome</keyword>
<feature type="compositionally biased region" description="Basic and acidic residues" evidence="1">
    <location>
        <begin position="117"/>
        <end position="148"/>
    </location>
</feature>
<feature type="compositionally biased region" description="Basic and acidic residues" evidence="1">
    <location>
        <begin position="664"/>
        <end position="696"/>
    </location>
</feature>
<dbReference type="EMBL" id="KI669500">
    <property type="protein sequence ID" value="OCF35007.1"/>
    <property type="molecule type" value="Genomic_DNA"/>
</dbReference>
<gene>
    <name evidence="2" type="ORF">I316_03047</name>
</gene>
<protein>
    <submittedName>
        <fullName evidence="2">Uncharacterized protein</fullName>
    </submittedName>
</protein>
<feature type="region of interest" description="Disordered" evidence="1">
    <location>
        <begin position="1"/>
        <end position="253"/>
    </location>
</feature>
<evidence type="ECO:0000313" key="3">
    <source>
        <dbReference type="Proteomes" id="UP000092666"/>
    </source>
</evidence>
<feature type="compositionally biased region" description="Polar residues" evidence="1">
    <location>
        <begin position="1"/>
        <end position="13"/>
    </location>
</feature>
<feature type="region of interest" description="Disordered" evidence="1">
    <location>
        <begin position="426"/>
        <end position="445"/>
    </location>
</feature>